<keyword evidence="11" id="KW-1185">Reference proteome</keyword>
<feature type="domain" description="EamA" evidence="9">
    <location>
        <begin position="9"/>
        <end position="142"/>
    </location>
</feature>
<feature type="transmembrane region" description="Helical" evidence="8">
    <location>
        <begin position="75"/>
        <end position="94"/>
    </location>
</feature>
<accession>A0A8J2VHT2</accession>
<feature type="transmembrane region" description="Helical" evidence="8">
    <location>
        <begin position="154"/>
        <end position="173"/>
    </location>
</feature>
<dbReference type="InterPro" id="IPR051258">
    <property type="entry name" value="Diverse_Substrate_Transporter"/>
</dbReference>
<name>A0A8J2VHT2_9BACL</name>
<dbReference type="InterPro" id="IPR037185">
    <property type="entry name" value="EmrE-like"/>
</dbReference>
<dbReference type="GO" id="GO:0005886">
    <property type="term" value="C:plasma membrane"/>
    <property type="evidence" value="ECO:0007669"/>
    <property type="project" value="UniProtKB-SubCell"/>
</dbReference>
<evidence type="ECO:0000313" key="10">
    <source>
        <dbReference type="EMBL" id="GGE18266.1"/>
    </source>
</evidence>
<reference evidence="10" key="1">
    <citation type="journal article" date="2014" name="Int. J. Syst. Evol. Microbiol.">
        <title>Complete genome sequence of Corynebacterium casei LMG S-19264T (=DSM 44701T), isolated from a smear-ripened cheese.</title>
        <authorList>
            <consortium name="US DOE Joint Genome Institute (JGI-PGF)"/>
            <person name="Walter F."/>
            <person name="Albersmeier A."/>
            <person name="Kalinowski J."/>
            <person name="Ruckert C."/>
        </authorList>
    </citation>
    <scope>NUCLEOTIDE SEQUENCE</scope>
    <source>
        <strain evidence="10">CGMCC 1.15179</strain>
    </source>
</reference>
<evidence type="ECO:0000256" key="3">
    <source>
        <dbReference type="ARBA" id="ARBA00022475"/>
    </source>
</evidence>
<feature type="transmembrane region" description="Helical" evidence="8">
    <location>
        <begin position="248"/>
        <end position="270"/>
    </location>
</feature>
<dbReference type="SUPFAM" id="SSF103481">
    <property type="entry name" value="Multidrug resistance efflux transporter EmrE"/>
    <property type="match status" value="2"/>
</dbReference>
<feature type="region of interest" description="Disordered" evidence="7">
    <location>
        <begin position="296"/>
        <end position="318"/>
    </location>
</feature>
<feature type="transmembrane region" description="Helical" evidence="8">
    <location>
        <begin position="36"/>
        <end position="54"/>
    </location>
</feature>
<keyword evidence="5 8" id="KW-1133">Transmembrane helix</keyword>
<feature type="domain" description="EamA" evidence="9">
    <location>
        <begin position="151"/>
        <end position="289"/>
    </location>
</feature>
<comment type="subcellular location">
    <subcellularLocation>
        <location evidence="1">Cell membrane</location>
        <topology evidence="1">Multi-pass membrane protein</topology>
    </subcellularLocation>
</comment>
<gene>
    <name evidence="10" type="ORF">GCM10011571_20150</name>
</gene>
<feature type="transmembrane region" description="Helical" evidence="8">
    <location>
        <begin position="100"/>
        <end position="119"/>
    </location>
</feature>
<comment type="similarity">
    <text evidence="2">Belongs to the EamA transporter family.</text>
</comment>
<evidence type="ECO:0000259" key="9">
    <source>
        <dbReference type="Pfam" id="PF00892"/>
    </source>
</evidence>
<reference evidence="10" key="2">
    <citation type="submission" date="2020-09" db="EMBL/GenBank/DDBJ databases">
        <authorList>
            <person name="Sun Q."/>
            <person name="Zhou Y."/>
        </authorList>
    </citation>
    <scope>NUCLEOTIDE SEQUENCE</scope>
    <source>
        <strain evidence="10">CGMCC 1.15179</strain>
    </source>
</reference>
<evidence type="ECO:0000313" key="11">
    <source>
        <dbReference type="Proteomes" id="UP000625210"/>
    </source>
</evidence>
<dbReference type="InterPro" id="IPR000620">
    <property type="entry name" value="EamA_dom"/>
</dbReference>
<feature type="compositionally biased region" description="Basic and acidic residues" evidence="7">
    <location>
        <begin position="296"/>
        <end position="307"/>
    </location>
</feature>
<organism evidence="10 11">
    <name type="scientific">Marinithermofilum abyssi</name>
    <dbReference type="NCBI Taxonomy" id="1571185"/>
    <lineage>
        <taxon>Bacteria</taxon>
        <taxon>Bacillati</taxon>
        <taxon>Bacillota</taxon>
        <taxon>Bacilli</taxon>
        <taxon>Bacillales</taxon>
        <taxon>Thermoactinomycetaceae</taxon>
        <taxon>Marinithermofilum</taxon>
    </lineage>
</organism>
<feature type="transmembrane region" description="Helical" evidence="8">
    <location>
        <begin position="126"/>
        <end position="142"/>
    </location>
</feature>
<evidence type="ECO:0000256" key="7">
    <source>
        <dbReference type="SAM" id="MobiDB-lite"/>
    </source>
</evidence>
<evidence type="ECO:0000256" key="4">
    <source>
        <dbReference type="ARBA" id="ARBA00022692"/>
    </source>
</evidence>
<dbReference type="RefSeq" id="WP_188647756.1">
    <property type="nucleotide sequence ID" value="NZ_BMHQ01000006.1"/>
</dbReference>
<proteinExistence type="inferred from homology"/>
<feature type="transmembrane region" description="Helical" evidence="8">
    <location>
        <begin position="12"/>
        <end position="30"/>
    </location>
</feature>
<sequence length="318" mass="34732">MGRHRWVAELSLLGITFIWGATFVVVQNAITVLPPFSFLAVRFGIAFLSLAAILGWQSRQKPTESLRNPSGRGGILLGVWLFLAYAFQTYSLIYTTSGKSGFLTGISVALIPLLSFFILGIKPAKSALAGTGLAVAGLYLLAFTEWNSINRGDILAFLCAVSFGLQIVFTAKFVPHSNTLALVTWQVGVVSGLSLAATWLYEPWERLLQPELWWTPEVAAALLITSLLATVLGYVGQTYFQRFIPPTRVALIFTMEPVFAALTDFLWMSVPLTPRSLAGCALIFAGMVLAEWKGTSHDEKNDQREDPPSLPASGDIRN</sequence>
<protein>
    <submittedName>
        <fullName evidence="10">Membrane protein</fullName>
    </submittedName>
</protein>
<evidence type="ECO:0000256" key="6">
    <source>
        <dbReference type="ARBA" id="ARBA00023136"/>
    </source>
</evidence>
<dbReference type="PANTHER" id="PTHR42920:SF5">
    <property type="entry name" value="EAMA DOMAIN-CONTAINING PROTEIN"/>
    <property type="match status" value="1"/>
</dbReference>
<dbReference type="AlphaFoldDB" id="A0A8J2VHT2"/>
<evidence type="ECO:0000256" key="8">
    <source>
        <dbReference type="SAM" id="Phobius"/>
    </source>
</evidence>
<feature type="transmembrane region" description="Helical" evidence="8">
    <location>
        <begin position="180"/>
        <end position="201"/>
    </location>
</feature>
<evidence type="ECO:0000256" key="1">
    <source>
        <dbReference type="ARBA" id="ARBA00004651"/>
    </source>
</evidence>
<keyword evidence="4 8" id="KW-0812">Transmembrane</keyword>
<keyword evidence="3" id="KW-1003">Cell membrane</keyword>
<dbReference type="EMBL" id="BMHQ01000006">
    <property type="protein sequence ID" value="GGE18266.1"/>
    <property type="molecule type" value="Genomic_DNA"/>
</dbReference>
<dbReference type="Proteomes" id="UP000625210">
    <property type="component" value="Unassembled WGS sequence"/>
</dbReference>
<comment type="caution">
    <text evidence="10">The sequence shown here is derived from an EMBL/GenBank/DDBJ whole genome shotgun (WGS) entry which is preliminary data.</text>
</comment>
<feature type="transmembrane region" description="Helical" evidence="8">
    <location>
        <begin position="213"/>
        <end position="236"/>
    </location>
</feature>
<dbReference type="Pfam" id="PF00892">
    <property type="entry name" value="EamA"/>
    <property type="match status" value="2"/>
</dbReference>
<dbReference type="PANTHER" id="PTHR42920">
    <property type="entry name" value="OS03G0707200 PROTEIN-RELATED"/>
    <property type="match status" value="1"/>
</dbReference>
<evidence type="ECO:0000256" key="2">
    <source>
        <dbReference type="ARBA" id="ARBA00007362"/>
    </source>
</evidence>
<evidence type="ECO:0000256" key="5">
    <source>
        <dbReference type="ARBA" id="ARBA00022989"/>
    </source>
</evidence>
<keyword evidence="6 8" id="KW-0472">Membrane</keyword>